<dbReference type="Gene3D" id="3.80.10.10">
    <property type="entry name" value="Ribonuclease Inhibitor"/>
    <property type="match status" value="1"/>
</dbReference>
<dbReference type="STRING" id="983506.L8WQ07"/>
<name>L8WQ07_THACA</name>
<dbReference type="HOGENOM" id="CLU_463946_0_0_1"/>
<reference evidence="2 3" key="1">
    <citation type="journal article" date="2013" name="Nat. Commun.">
        <title>The evolution and pathogenic mechanisms of the rice sheath blight pathogen.</title>
        <authorList>
            <person name="Zheng A."/>
            <person name="Lin R."/>
            <person name="Xu L."/>
            <person name="Qin P."/>
            <person name="Tang C."/>
            <person name="Ai P."/>
            <person name="Zhang D."/>
            <person name="Liu Y."/>
            <person name="Sun Z."/>
            <person name="Feng H."/>
            <person name="Wang Y."/>
            <person name="Chen Y."/>
            <person name="Liang X."/>
            <person name="Fu R."/>
            <person name="Li Q."/>
            <person name="Zhang J."/>
            <person name="Yu X."/>
            <person name="Xie Z."/>
            <person name="Ding L."/>
            <person name="Guan P."/>
            <person name="Tang J."/>
            <person name="Liang Y."/>
            <person name="Wang S."/>
            <person name="Deng Q."/>
            <person name="Li S."/>
            <person name="Zhu J."/>
            <person name="Wang L."/>
            <person name="Liu H."/>
            <person name="Li P."/>
        </authorList>
    </citation>
    <scope>NUCLEOTIDE SEQUENCE [LARGE SCALE GENOMIC DNA]</scope>
    <source>
        <strain evidence="3">AG-1 IA</strain>
    </source>
</reference>
<dbReference type="EMBL" id="AFRT01002171">
    <property type="protein sequence ID" value="ELU38419.1"/>
    <property type="molecule type" value="Genomic_DNA"/>
</dbReference>
<feature type="region of interest" description="Disordered" evidence="1">
    <location>
        <begin position="90"/>
        <end position="111"/>
    </location>
</feature>
<dbReference type="SUPFAM" id="SSF52047">
    <property type="entry name" value="RNI-like"/>
    <property type="match status" value="1"/>
</dbReference>
<feature type="region of interest" description="Disordered" evidence="1">
    <location>
        <begin position="488"/>
        <end position="534"/>
    </location>
</feature>
<evidence type="ECO:0000313" key="3">
    <source>
        <dbReference type="Proteomes" id="UP000011668"/>
    </source>
</evidence>
<evidence type="ECO:0000256" key="1">
    <source>
        <dbReference type="SAM" id="MobiDB-lite"/>
    </source>
</evidence>
<proteinExistence type="predicted"/>
<protein>
    <submittedName>
        <fullName evidence="2">Uncharacterized protein</fullName>
    </submittedName>
</protein>
<dbReference type="InterPro" id="IPR032675">
    <property type="entry name" value="LRR_dom_sf"/>
</dbReference>
<keyword evidence="3" id="KW-1185">Reference proteome</keyword>
<sequence length="588" mass="64959">MAARDALVHSESILTRAWCLLSFAYWGKRTISLLAECGRPFHNAAANVLFKTFLLSDSDEALNPVVRNPARYALRIKTLVVVDPPRKDQESTLFELDETGEEDEDEEVSGIRPLSGGRIRDILEKCNNLEELVWASSVPPPDGICEIFSTHTPHLKRFAFAPTSAPRDNTLPLKWDAPSLSVLPPLAHLRLTRLSQSGASALASHPPEVQHLELDFVWLDDWVCERLARMPRVKRMTISTGGTKLTDRGVSALVEGCETLEVLELVEVQGRLSKSLWSNVELLPMLHTLKIALSESGPHHSWTADHLLSLPCLVGLNQLTTISITRTYNGYGPVDDVALPKPVPREVVEAFASCDKVKHLECDWWAWGIDELKELVEGCVNLEASPLIRRTEPSLIPRIDSTYHSGRAVCATALAHVFVRAPCTSDASVCLGSVDPRAVCTTFARVANAGCVSARACEWVRNWGWNGRRAWGYHDWFSNKFAPVADAISQESRQTRASGPFARERESGDESGGGCGQHKRGHHRQLDGGYGRSSSERCTQVHEAVSEIGISGLAERVEGRGLRTERTPRALRASRLNTKGVAPWTRVC</sequence>
<evidence type="ECO:0000313" key="2">
    <source>
        <dbReference type="EMBL" id="ELU38419.1"/>
    </source>
</evidence>
<accession>L8WQ07</accession>
<comment type="caution">
    <text evidence="2">The sequence shown here is derived from an EMBL/GenBank/DDBJ whole genome shotgun (WGS) entry which is preliminary data.</text>
</comment>
<dbReference type="Proteomes" id="UP000011668">
    <property type="component" value="Unassembled WGS sequence"/>
</dbReference>
<organism evidence="2 3">
    <name type="scientific">Thanatephorus cucumeris (strain AG1-IA)</name>
    <name type="common">Rice sheath blight fungus</name>
    <name type="synonym">Rhizoctonia solani</name>
    <dbReference type="NCBI Taxonomy" id="983506"/>
    <lineage>
        <taxon>Eukaryota</taxon>
        <taxon>Fungi</taxon>
        <taxon>Dikarya</taxon>
        <taxon>Basidiomycota</taxon>
        <taxon>Agaricomycotina</taxon>
        <taxon>Agaricomycetes</taxon>
        <taxon>Cantharellales</taxon>
        <taxon>Ceratobasidiaceae</taxon>
        <taxon>Rhizoctonia</taxon>
        <taxon>Rhizoctonia solani AG-1</taxon>
    </lineage>
</organism>
<dbReference type="AlphaFoldDB" id="L8WQ07"/>
<gene>
    <name evidence="2" type="ORF">AG1IA_07551</name>
</gene>
<feature type="compositionally biased region" description="Acidic residues" evidence="1">
    <location>
        <begin position="95"/>
        <end position="108"/>
    </location>
</feature>
<dbReference type="OrthoDB" id="2596605at2759"/>